<evidence type="ECO:0000313" key="5">
    <source>
        <dbReference type="Proteomes" id="UP000315400"/>
    </source>
</evidence>
<feature type="domain" description="Fido" evidence="3">
    <location>
        <begin position="181"/>
        <end position="336"/>
    </location>
</feature>
<dbReference type="PANTHER" id="PTHR13504">
    <property type="entry name" value="FIDO DOMAIN-CONTAINING PROTEIN DDB_G0283145"/>
    <property type="match status" value="1"/>
</dbReference>
<evidence type="ECO:0000256" key="1">
    <source>
        <dbReference type="PIRSR" id="PIRSR640198-1"/>
    </source>
</evidence>
<gene>
    <name evidence="4" type="ORF">FKY71_14265</name>
</gene>
<reference evidence="4 5" key="1">
    <citation type="submission" date="2019-06" db="EMBL/GenBank/DDBJ databases">
        <title>Metagenome assembled Genome of Spiribacter salinus SL48-SHIP from the microbial mat of Salt Lake 48 (Novosibirsk region, Russia).</title>
        <authorList>
            <person name="Shipova A."/>
            <person name="Rozanov A.S."/>
            <person name="Bryanskaya A.V."/>
            <person name="Peltek S.E."/>
        </authorList>
    </citation>
    <scope>NUCLEOTIDE SEQUENCE [LARGE SCALE GENOMIC DNA]</scope>
    <source>
        <strain evidence="4">SL48-SHIP-2</strain>
    </source>
</reference>
<dbReference type="InterPro" id="IPR003812">
    <property type="entry name" value="Fido"/>
</dbReference>
<organism evidence="4 5">
    <name type="scientific">Spiribacter salinus</name>
    <dbReference type="NCBI Taxonomy" id="1335746"/>
    <lineage>
        <taxon>Bacteria</taxon>
        <taxon>Pseudomonadati</taxon>
        <taxon>Pseudomonadota</taxon>
        <taxon>Gammaproteobacteria</taxon>
        <taxon>Chromatiales</taxon>
        <taxon>Ectothiorhodospiraceae</taxon>
        <taxon>Spiribacter</taxon>
    </lineage>
</organism>
<sequence length="451" mass="51711">MKPPVSPPSVEELMQRHGSALADILRVGSDPLPKGKYRHWDRFRHLKPPSPLTVEQWWLGVKLARINQYRPTPLTDGRGEPFVYALPDPVLARLHAIDVQSAGRAELPNRAVTPENRDRYILSSLIEEAITSSQLEGASTTRQVAANMLREGREPRDKDERMIVNNFRAMQAIRAKRDEPLSIKMILELHRQLTEETLDNPDAAGRFQTPDEERVAVSDNVTGRIAHAPPPAASLPKRMEELVRFANGEEENDRIFVHPIIRAIILHFWLAYEHPFEDGNGRVARALFYWAILRRDYWVFEFVSMSHVIKEAPAQYARAFLETETDGNDLTYFLIHQLGVIDQALDILEGYLTRKALEIEEVEQKLRDYGNLNHRQLALLSHAVRHPRHRYTVRSHQRSHSTAYATARSDLLNLVEQGFLDKIKAGRSWMFEAPRDLAARLESAGESRESE</sequence>
<dbReference type="AlphaFoldDB" id="A0A540VNM6"/>
<name>A0A540VNM6_9GAMM</name>
<dbReference type="EMBL" id="VIFK01000218">
    <property type="protein sequence ID" value="TQE98351.1"/>
    <property type="molecule type" value="Genomic_DNA"/>
</dbReference>
<evidence type="ECO:0000259" key="3">
    <source>
        <dbReference type="PROSITE" id="PS51459"/>
    </source>
</evidence>
<dbReference type="Proteomes" id="UP000315400">
    <property type="component" value="Unassembled WGS sequence"/>
</dbReference>
<keyword evidence="2" id="KW-0547">Nucleotide-binding</keyword>
<protein>
    <submittedName>
        <fullName evidence="4">Fic family protein</fullName>
    </submittedName>
</protein>
<dbReference type="InterPro" id="IPR036597">
    <property type="entry name" value="Fido-like_dom_sf"/>
</dbReference>
<dbReference type="Pfam" id="PF02661">
    <property type="entry name" value="Fic"/>
    <property type="match status" value="1"/>
</dbReference>
<dbReference type="PANTHER" id="PTHR13504:SF38">
    <property type="entry name" value="FIDO DOMAIN-CONTAINING PROTEIN"/>
    <property type="match status" value="1"/>
</dbReference>
<dbReference type="PROSITE" id="PS51459">
    <property type="entry name" value="FIDO"/>
    <property type="match status" value="1"/>
</dbReference>
<dbReference type="SUPFAM" id="SSF140931">
    <property type="entry name" value="Fic-like"/>
    <property type="match status" value="1"/>
</dbReference>
<feature type="active site" evidence="1">
    <location>
        <position position="274"/>
    </location>
</feature>
<dbReference type="Gene3D" id="1.10.3290.10">
    <property type="entry name" value="Fido-like domain"/>
    <property type="match status" value="1"/>
</dbReference>
<accession>A0A540VNM6</accession>
<dbReference type="InterPro" id="IPR040198">
    <property type="entry name" value="Fido_containing"/>
</dbReference>
<dbReference type="GO" id="GO:0005524">
    <property type="term" value="F:ATP binding"/>
    <property type="evidence" value="ECO:0007669"/>
    <property type="project" value="UniProtKB-KW"/>
</dbReference>
<evidence type="ECO:0000256" key="2">
    <source>
        <dbReference type="PIRSR" id="PIRSR640198-2"/>
    </source>
</evidence>
<evidence type="ECO:0000313" key="4">
    <source>
        <dbReference type="EMBL" id="TQE98351.1"/>
    </source>
</evidence>
<feature type="binding site" evidence="2">
    <location>
        <begin position="278"/>
        <end position="285"/>
    </location>
    <ligand>
        <name>ATP</name>
        <dbReference type="ChEBI" id="CHEBI:30616"/>
    </ligand>
</feature>
<keyword evidence="2" id="KW-0067">ATP-binding</keyword>
<feature type="binding site" evidence="2">
    <location>
        <begin position="217"/>
        <end position="227"/>
    </location>
    <ligand>
        <name>ATP</name>
        <dbReference type="ChEBI" id="CHEBI:30616"/>
    </ligand>
</feature>
<comment type="caution">
    <text evidence="4">The sequence shown here is derived from an EMBL/GenBank/DDBJ whole genome shotgun (WGS) entry which is preliminary data.</text>
</comment>
<proteinExistence type="predicted"/>